<dbReference type="PANTHER" id="PTHR40465">
    <property type="entry name" value="CHROMOSOME 1, WHOLE GENOME SHOTGUN SEQUENCE"/>
    <property type="match status" value="1"/>
</dbReference>
<comment type="caution">
    <text evidence="3">The sequence shown here is derived from an EMBL/GenBank/DDBJ whole genome shotgun (WGS) entry which is preliminary data.</text>
</comment>
<dbReference type="Proteomes" id="UP000283269">
    <property type="component" value="Unassembled WGS sequence"/>
</dbReference>
<dbReference type="InterPro" id="IPR045339">
    <property type="entry name" value="DUF6534"/>
</dbReference>
<feature type="domain" description="DUF6534" evidence="2">
    <location>
        <begin position="174"/>
        <end position="259"/>
    </location>
</feature>
<feature type="transmembrane region" description="Helical" evidence="1">
    <location>
        <begin position="16"/>
        <end position="39"/>
    </location>
</feature>
<name>A0A409X5P9_PSICY</name>
<feature type="transmembrane region" description="Helical" evidence="1">
    <location>
        <begin position="124"/>
        <end position="147"/>
    </location>
</feature>
<feature type="transmembrane region" description="Helical" evidence="1">
    <location>
        <begin position="167"/>
        <end position="190"/>
    </location>
</feature>
<evidence type="ECO:0000259" key="2">
    <source>
        <dbReference type="Pfam" id="PF20152"/>
    </source>
</evidence>
<evidence type="ECO:0000313" key="4">
    <source>
        <dbReference type="Proteomes" id="UP000283269"/>
    </source>
</evidence>
<keyword evidence="4" id="KW-1185">Reference proteome</keyword>
<protein>
    <recommendedName>
        <fullName evidence="2">DUF6534 domain-containing protein</fullName>
    </recommendedName>
</protein>
<evidence type="ECO:0000313" key="3">
    <source>
        <dbReference type="EMBL" id="PPQ86086.1"/>
    </source>
</evidence>
<sequence>MSNPNAGLPLNSTLGAAYLGTLAAALMYDLTTLQTFLYFNSYKSDKRWLSSMILVLWILDSIHFALTAHGVYFYLITNFGYFAAVASPTWSILLQVYASTMIGAIVRCIFGWRVQILCGAQKALGTAIFGIVALLSFLTVVTAYVFVSRAFALKTFAKMNKMSWLLYLGFAADVVADILIAVSLCTILLRSKTGIKSTDSKLSFILAFTVNTGFLTSICALACLITYAIWPQRFVFLGIYFAQSKLYVNALLASLNARGNLRQDNVKSSMMMPSALATRSIAFNDLDLIEIGFDTTAMRKTFDGA</sequence>
<gene>
    <name evidence="3" type="ORF">CVT25_003151</name>
</gene>
<dbReference type="InParanoid" id="A0A409X5P9"/>
<keyword evidence="1" id="KW-0472">Membrane</keyword>
<organism evidence="3 4">
    <name type="scientific">Psilocybe cyanescens</name>
    <dbReference type="NCBI Taxonomy" id="93625"/>
    <lineage>
        <taxon>Eukaryota</taxon>
        <taxon>Fungi</taxon>
        <taxon>Dikarya</taxon>
        <taxon>Basidiomycota</taxon>
        <taxon>Agaricomycotina</taxon>
        <taxon>Agaricomycetes</taxon>
        <taxon>Agaricomycetidae</taxon>
        <taxon>Agaricales</taxon>
        <taxon>Agaricineae</taxon>
        <taxon>Strophariaceae</taxon>
        <taxon>Psilocybe</taxon>
    </lineage>
</organism>
<dbReference type="OrthoDB" id="2535105at2759"/>
<evidence type="ECO:0000256" key="1">
    <source>
        <dbReference type="SAM" id="Phobius"/>
    </source>
</evidence>
<dbReference type="PANTHER" id="PTHR40465:SF1">
    <property type="entry name" value="DUF6534 DOMAIN-CONTAINING PROTEIN"/>
    <property type="match status" value="1"/>
</dbReference>
<accession>A0A409X5P9</accession>
<dbReference type="STRING" id="93625.A0A409X5P9"/>
<dbReference type="AlphaFoldDB" id="A0A409X5P9"/>
<reference evidence="3 4" key="1">
    <citation type="journal article" date="2018" name="Evol. Lett.">
        <title>Horizontal gene cluster transfer increased hallucinogenic mushroom diversity.</title>
        <authorList>
            <person name="Reynolds H.T."/>
            <person name="Vijayakumar V."/>
            <person name="Gluck-Thaler E."/>
            <person name="Korotkin H.B."/>
            <person name="Matheny P.B."/>
            <person name="Slot J.C."/>
        </authorList>
    </citation>
    <scope>NUCLEOTIDE SEQUENCE [LARGE SCALE GENOMIC DNA]</scope>
    <source>
        <strain evidence="3 4">2631</strain>
    </source>
</reference>
<proteinExistence type="predicted"/>
<feature type="transmembrane region" description="Helical" evidence="1">
    <location>
        <begin position="51"/>
        <end position="72"/>
    </location>
</feature>
<keyword evidence="1" id="KW-1133">Transmembrane helix</keyword>
<dbReference type="EMBL" id="NHYD01002563">
    <property type="protein sequence ID" value="PPQ86086.1"/>
    <property type="molecule type" value="Genomic_DNA"/>
</dbReference>
<dbReference type="Pfam" id="PF20152">
    <property type="entry name" value="DUF6534"/>
    <property type="match status" value="1"/>
</dbReference>
<feature type="transmembrane region" description="Helical" evidence="1">
    <location>
        <begin position="235"/>
        <end position="255"/>
    </location>
</feature>
<feature type="transmembrane region" description="Helical" evidence="1">
    <location>
        <begin position="92"/>
        <end position="112"/>
    </location>
</feature>
<feature type="transmembrane region" description="Helical" evidence="1">
    <location>
        <begin position="202"/>
        <end position="229"/>
    </location>
</feature>
<keyword evidence="1" id="KW-0812">Transmembrane</keyword>